<dbReference type="SUPFAM" id="SSF56300">
    <property type="entry name" value="Metallo-dependent phosphatases"/>
    <property type="match status" value="1"/>
</dbReference>
<feature type="transmembrane region" description="Helical" evidence="1">
    <location>
        <begin position="117"/>
        <end position="134"/>
    </location>
</feature>
<dbReference type="EMBL" id="BGZJ01000001">
    <property type="protein sequence ID" value="GBO92750.1"/>
    <property type="molecule type" value="Genomic_DNA"/>
</dbReference>
<reference evidence="3 4" key="1">
    <citation type="journal article" date="2018" name="Int. J. Syst. Evol. Microbiol.">
        <title>Mesosutterella multiformis gen. nov., sp. nov., a member of the family Sutterellaceae and Sutterella megalosphaeroides sp. nov., isolated from human faeces.</title>
        <authorList>
            <person name="Sakamoto M."/>
            <person name="Ikeyama N."/>
            <person name="Kunihiro T."/>
            <person name="Iino T."/>
            <person name="Yuki M."/>
            <person name="Ohkuma M."/>
        </authorList>
    </citation>
    <scope>NUCLEOTIDE SEQUENCE [LARGE SCALE GENOMIC DNA]</scope>
    <source>
        <strain evidence="3 4">4NBBH2</strain>
    </source>
</reference>
<keyword evidence="1" id="KW-0812">Transmembrane</keyword>
<dbReference type="InterPro" id="IPR004843">
    <property type="entry name" value="Calcineurin-like_PHP"/>
</dbReference>
<dbReference type="Proteomes" id="UP000266091">
    <property type="component" value="Unassembled WGS sequence"/>
</dbReference>
<dbReference type="GO" id="GO:0016787">
    <property type="term" value="F:hydrolase activity"/>
    <property type="evidence" value="ECO:0007669"/>
    <property type="project" value="InterPro"/>
</dbReference>
<name>A0A388SBF4_9BURK</name>
<feature type="domain" description="Calcineurin-like phosphoesterase" evidence="2">
    <location>
        <begin position="159"/>
        <end position="329"/>
    </location>
</feature>
<protein>
    <submittedName>
        <fullName evidence="3">Metallophosphoesterase</fullName>
    </submittedName>
</protein>
<sequence>MRIEVMTPFYYVALSLIALYLEIRAYQILRGKNPGLRIFLAVLIALSMGLYPYLMMLGVTHPWPNAHEALSVIGVFFSTAAFFSVFLLILDVIWLISFIITRLFRGRRCGIRMPLKLYGGLLALCAVLAVWGGWNVKTDPPVKNVAVTVPRLPADLDGLKIVQLTDIHVSPLYEKERFTDLVKKVNAQNPDFIFITGDIADGTPQSRRAIMPFLHDLKAKIGVVMIPGNHDYYVDYTAWRHYYKSIGVPFLENGHVEFRKGDDVITVVGMTDRSGIQYGYPGPDIEKATFGADASNALRIGLIHRPEDAAKWADPRWGLDLLLAGHTHGGQIFIMYPSVWLQNHGYVRGLYHVGNIPFYVSPGIGSWSGTPTRIGAPTEITLLTLHSPEKTH</sequence>
<organism evidence="3 4">
    <name type="scientific">Mesosutterella multiformis</name>
    <dbReference type="NCBI Taxonomy" id="2259133"/>
    <lineage>
        <taxon>Bacteria</taxon>
        <taxon>Pseudomonadati</taxon>
        <taxon>Pseudomonadota</taxon>
        <taxon>Betaproteobacteria</taxon>
        <taxon>Burkholderiales</taxon>
        <taxon>Sutterellaceae</taxon>
        <taxon>Mesosutterella</taxon>
    </lineage>
</organism>
<keyword evidence="4" id="KW-1185">Reference proteome</keyword>
<feature type="transmembrane region" description="Helical" evidence="1">
    <location>
        <begin position="74"/>
        <end position="96"/>
    </location>
</feature>
<dbReference type="AlphaFoldDB" id="A0A388SBF4"/>
<dbReference type="Pfam" id="PF00149">
    <property type="entry name" value="Metallophos"/>
    <property type="match status" value="1"/>
</dbReference>
<accession>A0A388SBF4</accession>
<keyword evidence="1" id="KW-1133">Transmembrane helix</keyword>
<dbReference type="CDD" id="cd07385">
    <property type="entry name" value="MPP_YkuE_C"/>
    <property type="match status" value="1"/>
</dbReference>
<dbReference type="PANTHER" id="PTHR31302:SF0">
    <property type="entry name" value="TRANSMEMBRANE PROTEIN WITH METALLOPHOSPHOESTERASE DOMAIN"/>
    <property type="match status" value="1"/>
</dbReference>
<keyword evidence="1" id="KW-0472">Membrane</keyword>
<evidence type="ECO:0000259" key="2">
    <source>
        <dbReference type="Pfam" id="PF00149"/>
    </source>
</evidence>
<evidence type="ECO:0000256" key="1">
    <source>
        <dbReference type="SAM" id="Phobius"/>
    </source>
</evidence>
<feature type="transmembrane region" description="Helical" evidence="1">
    <location>
        <begin position="6"/>
        <end position="23"/>
    </location>
</feature>
<evidence type="ECO:0000313" key="4">
    <source>
        <dbReference type="Proteomes" id="UP000266091"/>
    </source>
</evidence>
<dbReference type="InterPro" id="IPR029052">
    <property type="entry name" value="Metallo-depent_PP-like"/>
</dbReference>
<dbReference type="PANTHER" id="PTHR31302">
    <property type="entry name" value="TRANSMEMBRANE PROTEIN WITH METALLOPHOSPHOESTERASE DOMAIN-RELATED"/>
    <property type="match status" value="1"/>
</dbReference>
<dbReference type="InterPro" id="IPR051158">
    <property type="entry name" value="Metallophosphoesterase_sf"/>
</dbReference>
<comment type="caution">
    <text evidence="3">The sequence shown here is derived from an EMBL/GenBank/DDBJ whole genome shotgun (WGS) entry which is preliminary data.</text>
</comment>
<gene>
    <name evidence="3" type="ORF">MESMUL_01040</name>
</gene>
<dbReference type="Gene3D" id="3.60.21.10">
    <property type="match status" value="1"/>
</dbReference>
<evidence type="ECO:0000313" key="3">
    <source>
        <dbReference type="EMBL" id="GBO92750.1"/>
    </source>
</evidence>
<proteinExistence type="predicted"/>
<feature type="transmembrane region" description="Helical" evidence="1">
    <location>
        <begin position="35"/>
        <end position="54"/>
    </location>
</feature>